<dbReference type="AlphaFoldDB" id="A0A921IPL3"/>
<accession>A0A921IPL3</accession>
<dbReference type="EMBL" id="DYVF01000037">
    <property type="protein sequence ID" value="HJG30781.1"/>
    <property type="molecule type" value="Genomic_DNA"/>
</dbReference>
<name>A0A921IPL3_9ACTN</name>
<proteinExistence type="predicted"/>
<sequence>MKDWILHGISALEFLRTPPCIRELEFPPEVLESLNRASPSYRERSNTPQLILEIRHEIFRSLKGVSIPVHVLTDGIPRGASPYAVWHTRSDDISDDDLEQISDNLYATSPRVALLHMARDCTPVQLAMVMMECCGLYATCPGTSRMQRAINLLDTTCGLPDTTRQLAAFYGLDGKPLAFTDDHGAPLPWSPCRTRDGTISNLWKRPPLCSIEQLAKFSKSLGPVHGAKTFRHALEMVVAGAASPLEAQAALLMGINRKLGLEGLPPFQLNRRVKLSPSSASAWGSPICVVDIGWFDEGSRTPNLCCEVEGAAFHGRALEDDNEARRDDSARKTALRSMDIAVETITNSQIKNIERWDVLMDVLYRHLGIERPARTKRFMEQRVKLRKDLFERPRL</sequence>
<reference evidence="1" key="1">
    <citation type="journal article" date="2021" name="PeerJ">
        <title>Extensive microbial diversity within the chicken gut microbiome revealed by metagenomics and culture.</title>
        <authorList>
            <person name="Gilroy R."/>
            <person name="Ravi A."/>
            <person name="Getino M."/>
            <person name="Pursley I."/>
            <person name="Horton D.L."/>
            <person name="Alikhan N.F."/>
            <person name="Baker D."/>
            <person name="Gharbi K."/>
            <person name="Hall N."/>
            <person name="Watson M."/>
            <person name="Adriaenssens E.M."/>
            <person name="Foster-Nyarko E."/>
            <person name="Jarju S."/>
            <person name="Secka A."/>
            <person name="Antonio M."/>
            <person name="Oren A."/>
            <person name="Chaudhuri R.R."/>
            <person name="La Ragione R."/>
            <person name="Hildebrand F."/>
            <person name="Pallen M.J."/>
        </authorList>
    </citation>
    <scope>NUCLEOTIDE SEQUENCE</scope>
    <source>
        <strain evidence="1">ChiGjej2B2-7701</strain>
    </source>
</reference>
<dbReference type="Proteomes" id="UP000746751">
    <property type="component" value="Unassembled WGS sequence"/>
</dbReference>
<comment type="caution">
    <text evidence="1">The sequence shown here is derived from an EMBL/GenBank/DDBJ whole genome shotgun (WGS) entry which is preliminary data.</text>
</comment>
<gene>
    <name evidence="1" type="ORF">K8U80_05230</name>
</gene>
<organism evidence="1 2">
    <name type="scientific">Collinsella ihumii</name>
    <dbReference type="NCBI Taxonomy" id="1720204"/>
    <lineage>
        <taxon>Bacteria</taxon>
        <taxon>Bacillati</taxon>
        <taxon>Actinomycetota</taxon>
        <taxon>Coriobacteriia</taxon>
        <taxon>Coriobacteriales</taxon>
        <taxon>Coriobacteriaceae</taxon>
        <taxon>Collinsella</taxon>
    </lineage>
</organism>
<reference evidence="1" key="2">
    <citation type="submission" date="2021-09" db="EMBL/GenBank/DDBJ databases">
        <authorList>
            <person name="Gilroy R."/>
        </authorList>
    </citation>
    <scope>NUCLEOTIDE SEQUENCE</scope>
    <source>
        <strain evidence="1">ChiGjej2B2-7701</strain>
    </source>
</reference>
<evidence type="ECO:0000313" key="2">
    <source>
        <dbReference type="Proteomes" id="UP000746751"/>
    </source>
</evidence>
<evidence type="ECO:0008006" key="3">
    <source>
        <dbReference type="Google" id="ProtNLM"/>
    </source>
</evidence>
<protein>
    <recommendedName>
        <fullName evidence="3">DUF559 domain-containing protein</fullName>
    </recommendedName>
</protein>
<evidence type="ECO:0000313" key="1">
    <source>
        <dbReference type="EMBL" id="HJG30781.1"/>
    </source>
</evidence>